<evidence type="ECO:0000256" key="2">
    <source>
        <dbReference type="ARBA" id="ARBA00006966"/>
    </source>
</evidence>
<dbReference type="InterPro" id="IPR015422">
    <property type="entry name" value="PyrdxlP-dep_Trfase_small"/>
</dbReference>
<dbReference type="PANTHER" id="PTHR48097:SF9">
    <property type="entry name" value="L-THREONINE ALDOLASE"/>
    <property type="match status" value="1"/>
</dbReference>
<dbReference type="SUPFAM" id="SSF53383">
    <property type="entry name" value="PLP-dependent transferases"/>
    <property type="match status" value="1"/>
</dbReference>
<evidence type="ECO:0000313" key="6">
    <source>
        <dbReference type="EMBL" id="GLQ16808.1"/>
    </source>
</evidence>
<dbReference type="InterPro" id="IPR015421">
    <property type="entry name" value="PyrdxlP-dep_Trfase_major"/>
</dbReference>
<sequence>MIDRHQMEKCVYVLPNFAPPNIAETLKSIAESDHAFLPADIYGQGGACEEVATRLKKMFDKPAARFCVKGMIAQMAVLRAVTEFTGNNRVVVHRASHLDYDEMEAVEILHPIQFLRAGNHHHPFTVDDLDALGEKPAAVCVELPLRRASYRLMPFAELQKISTWCHVHDVHLHIDGARIFGAAAAYGKKFSEIAMLCDSIYVSFYKELKGLGGCGIVGSKALMDAVEVWVTRMGGELPFQFPYAISALMGMDKHLGEIPHYVAAARTIAMLINQIPDVTTSPEVPHTSGFQVHIKGDRKKIEKALKHMIEYERIWIAGGVMETAFDHVYGFDVEIGESAMALAPERWAFYIEKLTQLMRED</sequence>
<protein>
    <recommendedName>
        <fullName evidence="5">Aromatic amino acid beta-eliminating lyase/threonine aldolase domain-containing protein</fullName>
    </recommendedName>
</protein>
<evidence type="ECO:0000259" key="5">
    <source>
        <dbReference type="Pfam" id="PF01212"/>
    </source>
</evidence>
<keyword evidence="4" id="KW-0663">Pyridoxal phosphate</keyword>
<dbReference type="Pfam" id="PF01212">
    <property type="entry name" value="Beta_elim_lyase"/>
    <property type="match status" value="1"/>
</dbReference>
<comment type="subunit">
    <text evidence="3">Homotetramer.</text>
</comment>
<dbReference type="InterPro" id="IPR015424">
    <property type="entry name" value="PyrdxlP-dep_Trfase"/>
</dbReference>
<dbReference type="Gene3D" id="3.40.640.10">
    <property type="entry name" value="Type I PLP-dependent aspartate aminotransferase-like (Major domain)"/>
    <property type="match status" value="1"/>
</dbReference>
<dbReference type="RefSeq" id="WP_284362560.1">
    <property type="nucleotide sequence ID" value="NZ_BSNI01000002.1"/>
</dbReference>
<proteinExistence type="inferred from homology"/>
<reference evidence="6" key="1">
    <citation type="journal article" date="2014" name="Int. J. Syst. Evol. Microbiol.">
        <title>Complete genome of a new Firmicutes species belonging to the dominant human colonic microbiota ('Ruminococcus bicirculans') reveals two chromosomes and a selective capacity to utilize plant glucans.</title>
        <authorList>
            <consortium name="NISC Comparative Sequencing Program"/>
            <person name="Wegmann U."/>
            <person name="Louis P."/>
            <person name="Goesmann A."/>
            <person name="Henrissat B."/>
            <person name="Duncan S.H."/>
            <person name="Flint H.J."/>
        </authorList>
    </citation>
    <scope>NUCLEOTIDE SEQUENCE</scope>
    <source>
        <strain evidence="6">NBRC 107169</strain>
    </source>
</reference>
<organism evidence="6 7">
    <name type="scientific">Maritalea porphyrae</name>
    <dbReference type="NCBI Taxonomy" id="880732"/>
    <lineage>
        <taxon>Bacteria</taxon>
        <taxon>Pseudomonadati</taxon>
        <taxon>Pseudomonadota</taxon>
        <taxon>Alphaproteobacteria</taxon>
        <taxon>Hyphomicrobiales</taxon>
        <taxon>Devosiaceae</taxon>
        <taxon>Maritalea</taxon>
    </lineage>
</organism>
<evidence type="ECO:0000256" key="1">
    <source>
        <dbReference type="ARBA" id="ARBA00001933"/>
    </source>
</evidence>
<gene>
    <name evidence="6" type="ORF">GCM10007879_10570</name>
</gene>
<evidence type="ECO:0000313" key="7">
    <source>
        <dbReference type="Proteomes" id="UP001161405"/>
    </source>
</evidence>
<evidence type="ECO:0000256" key="4">
    <source>
        <dbReference type="ARBA" id="ARBA00022898"/>
    </source>
</evidence>
<comment type="similarity">
    <text evidence="2">Belongs to the threonine aldolase family.</text>
</comment>
<dbReference type="InterPro" id="IPR001597">
    <property type="entry name" value="ArAA_b-elim_lyase/Thr_aldolase"/>
</dbReference>
<reference evidence="6" key="2">
    <citation type="submission" date="2023-01" db="EMBL/GenBank/DDBJ databases">
        <title>Draft genome sequence of Maritalea porphyrae strain NBRC 107169.</title>
        <authorList>
            <person name="Sun Q."/>
            <person name="Mori K."/>
        </authorList>
    </citation>
    <scope>NUCLEOTIDE SEQUENCE</scope>
    <source>
        <strain evidence="6">NBRC 107169</strain>
    </source>
</reference>
<name>A0ABQ5UQB1_9HYPH</name>
<feature type="domain" description="Aromatic amino acid beta-eliminating lyase/threonine aldolase" evidence="5">
    <location>
        <begin position="40"/>
        <end position="282"/>
    </location>
</feature>
<keyword evidence="7" id="KW-1185">Reference proteome</keyword>
<comment type="caution">
    <text evidence="6">The sequence shown here is derived from an EMBL/GenBank/DDBJ whole genome shotgun (WGS) entry which is preliminary data.</text>
</comment>
<dbReference type="PANTHER" id="PTHR48097">
    <property type="entry name" value="L-THREONINE ALDOLASE-RELATED"/>
    <property type="match status" value="1"/>
</dbReference>
<comment type="cofactor">
    <cofactor evidence="1">
        <name>pyridoxal 5'-phosphate</name>
        <dbReference type="ChEBI" id="CHEBI:597326"/>
    </cofactor>
</comment>
<dbReference type="Gene3D" id="3.90.1150.10">
    <property type="entry name" value="Aspartate Aminotransferase, domain 1"/>
    <property type="match status" value="1"/>
</dbReference>
<accession>A0ABQ5UQB1</accession>
<dbReference type="Proteomes" id="UP001161405">
    <property type="component" value="Unassembled WGS sequence"/>
</dbReference>
<evidence type="ECO:0000256" key="3">
    <source>
        <dbReference type="ARBA" id="ARBA00011881"/>
    </source>
</evidence>
<dbReference type="EMBL" id="BSNI01000002">
    <property type="protein sequence ID" value="GLQ16808.1"/>
    <property type="molecule type" value="Genomic_DNA"/>
</dbReference>